<organism evidence="3 4">
    <name type="scientific">Jimgerdemannia flammicorona</name>
    <dbReference type="NCBI Taxonomy" id="994334"/>
    <lineage>
        <taxon>Eukaryota</taxon>
        <taxon>Fungi</taxon>
        <taxon>Fungi incertae sedis</taxon>
        <taxon>Mucoromycota</taxon>
        <taxon>Mucoromycotina</taxon>
        <taxon>Endogonomycetes</taxon>
        <taxon>Endogonales</taxon>
        <taxon>Endogonaceae</taxon>
        <taxon>Jimgerdemannia</taxon>
    </lineage>
</organism>
<dbReference type="Proteomes" id="UP000274822">
    <property type="component" value="Unassembled WGS sequence"/>
</dbReference>
<dbReference type="InterPro" id="IPR020568">
    <property type="entry name" value="Ribosomal_Su5_D2-typ_SF"/>
</dbReference>
<dbReference type="SMART" id="SM01340">
    <property type="entry name" value="DNA_mis_repair"/>
    <property type="match status" value="1"/>
</dbReference>
<accession>A0A433Q2M5</accession>
<feature type="compositionally biased region" description="Polar residues" evidence="1">
    <location>
        <begin position="129"/>
        <end position="141"/>
    </location>
</feature>
<dbReference type="SUPFAM" id="SSF54211">
    <property type="entry name" value="Ribosomal protein S5 domain 2-like"/>
    <property type="match status" value="1"/>
</dbReference>
<comment type="caution">
    <text evidence="3">The sequence shown here is derived from an EMBL/GenBank/DDBJ whole genome shotgun (WGS) entry which is preliminary data.</text>
</comment>
<feature type="compositionally biased region" description="Polar residues" evidence="1">
    <location>
        <begin position="183"/>
        <end position="198"/>
    </location>
</feature>
<feature type="region of interest" description="Disordered" evidence="1">
    <location>
        <begin position="104"/>
        <end position="209"/>
    </location>
</feature>
<dbReference type="Gene3D" id="3.30.230.10">
    <property type="match status" value="1"/>
</dbReference>
<evidence type="ECO:0000313" key="3">
    <source>
        <dbReference type="EMBL" id="RUS24055.1"/>
    </source>
</evidence>
<dbReference type="GO" id="GO:0006298">
    <property type="term" value="P:mismatch repair"/>
    <property type="evidence" value="ECO:0007669"/>
    <property type="project" value="InterPro"/>
</dbReference>
<reference evidence="3 4" key="1">
    <citation type="journal article" date="2018" name="New Phytol.">
        <title>Phylogenomics of Endogonaceae and evolution of mycorrhizas within Mucoromycota.</title>
        <authorList>
            <person name="Chang Y."/>
            <person name="Desiro A."/>
            <person name="Na H."/>
            <person name="Sandor L."/>
            <person name="Lipzen A."/>
            <person name="Clum A."/>
            <person name="Barry K."/>
            <person name="Grigoriev I.V."/>
            <person name="Martin F.M."/>
            <person name="Stajich J.E."/>
            <person name="Smith M.E."/>
            <person name="Bonito G."/>
            <person name="Spatafora J.W."/>
        </authorList>
    </citation>
    <scope>NUCLEOTIDE SEQUENCE [LARGE SCALE GENOMIC DNA]</scope>
    <source>
        <strain evidence="3 4">AD002</strain>
    </source>
</reference>
<evidence type="ECO:0000256" key="1">
    <source>
        <dbReference type="SAM" id="MobiDB-lite"/>
    </source>
</evidence>
<dbReference type="GO" id="GO:0030983">
    <property type="term" value="F:mismatched DNA binding"/>
    <property type="evidence" value="ECO:0007669"/>
    <property type="project" value="InterPro"/>
</dbReference>
<feature type="compositionally biased region" description="Polar residues" evidence="1">
    <location>
        <begin position="160"/>
        <end position="174"/>
    </location>
</feature>
<proteinExistence type="predicted"/>
<feature type="compositionally biased region" description="Basic and acidic residues" evidence="1">
    <location>
        <begin position="252"/>
        <end position="262"/>
    </location>
</feature>
<protein>
    <recommendedName>
        <fullName evidence="2">DNA mismatch repair protein S5 domain-containing protein</fullName>
    </recommendedName>
</protein>
<gene>
    <name evidence="3" type="ORF">BC938DRAFT_474201</name>
</gene>
<feature type="region of interest" description="Disordered" evidence="1">
    <location>
        <begin position="227"/>
        <end position="306"/>
    </location>
</feature>
<dbReference type="InterPro" id="IPR013507">
    <property type="entry name" value="DNA_mismatch_S5_2-like"/>
</dbReference>
<feature type="region of interest" description="Disordered" evidence="1">
    <location>
        <begin position="486"/>
        <end position="527"/>
    </location>
</feature>
<feature type="domain" description="DNA mismatch repair protein S5" evidence="2">
    <location>
        <begin position="1"/>
        <end position="102"/>
    </location>
</feature>
<sequence length="823" mass="90401">EEEEEEEGNVRVRVEAVLAKADASPIVACRGDRVFIYVNDRPVSFARGEMKQVVAMVREKYGEVVGGRGDEVNVEPSKNTVLFHYPQRILDAVEKLLDRAYGGRDKDARRKGTGSNGISANKAIAPGHTSPTRSFSLSSVDPTPTPTPTTTPPIQHALATPSTDSSNYNPSAIASNPDGLPSTPATPQHSAANTSISSAAGPGNDDDEATWRFSMFDEFAMDDVEDRDAPPVEHERRKPVNLAEWVRAGVGDGKKQTGRRDGPPTPTPQTPEARPRGGSAESVASDIRSQSQSNDDGETTGSHKDTISLLEYVRAHKEEATTKDGDVGTPVARGQVRPLSENEDKDEDERFRNGAADANSAPTDVDVEQGGSTGTAGAAAWRVGGWTGEEEINRGGVVVRFVVGPENVLYRRWNHHVPVVGTHGAVFCPLGRIGTRGEVRVPRGGVVVHLYKAAERVRNVAKRTPGAAEVNDRHTIVLLDIQKGADPPRCADEPSLHDRQTAPSAEPRPACATRQRDRHATRGAYGCDGCTRSDPGTVWPVQRRMGQEVSRAYRKVWRVRLADLIFGVELFRAREARVYRDFAANFELAPKWKLDHPIQFTIRYHLVNHLLCQSPISQRHDIYVSHPPLAPHISIDDPLYPVLLRLKGREEEVADDAHGGTRTTYTVVEDRRVVANGFGVRWRMDQHHLSALLQITSLTPLIAHYGPSDLRILLSKLAQHPTVSQTLTVLRTDKVTVYFASEARRRVEAAARGEKGREEDAVKELVDGEVEWVRQQDADEAEREVVVGSDGRVMMVKVWGFMEEKGKEEREDKGSKGGSQGES</sequence>
<dbReference type="GO" id="GO:0005524">
    <property type="term" value="F:ATP binding"/>
    <property type="evidence" value="ECO:0007669"/>
    <property type="project" value="InterPro"/>
</dbReference>
<name>A0A433Q2M5_9FUNG</name>
<feature type="compositionally biased region" description="Basic and acidic residues" evidence="1">
    <location>
        <begin position="227"/>
        <end position="238"/>
    </location>
</feature>
<feature type="compositionally biased region" description="Basic and acidic residues" evidence="1">
    <location>
        <begin position="489"/>
        <end position="500"/>
    </location>
</feature>
<dbReference type="EMBL" id="RBNJ01017501">
    <property type="protein sequence ID" value="RUS24055.1"/>
    <property type="molecule type" value="Genomic_DNA"/>
</dbReference>
<evidence type="ECO:0000313" key="4">
    <source>
        <dbReference type="Proteomes" id="UP000274822"/>
    </source>
</evidence>
<dbReference type="InterPro" id="IPR014721">
    <property type="entry name" value="Ribsml_uS5_D2-typ_fold_subgr"/>
</dbReference>
<feature type="non-terminal residue" evidence="3">
    <location>
        <position position="1"/>
    </location>
</feature>
<feature type="region of interest" description="Disordered" evidence="1">
    <location>
        <begin position="319"/>
        <end position="378"/>
    </location>
</feature>
<evidence type="ECO:0000259" key="2">
    <source>
        <dbReference type="SMART" id="SM01340"/>
    </source>
</evidence>
<keyword evidence="4" id="KW-1185">Reference proteome</keyword>
<dbReference type="AlphaFoldDB" id="A0A433Q2M5"/>